<name>A0A366HIX1_9BURK</name>
<dbReference type="PANTHER" id="PTHR34606">
    <property type="entry name" value="BON DOMAIN-CONTAINING PROTEIN"/>
    <property type="match status" value="1"/>
</dbReference>
<feature type="compositionally biased region" description="Polar residues" evidence="1">
    <location>
        <begin position="159"/>
        <end position="171"/>
    </location>
</feature>
<evidence type="ECO:0000313" key="4">
    <source>
        <dbReference type="Proteomes" id="UP000253628"/>
    </source>
</evidence>
<evidence type="ECO:0000259" key="2">
    <source>
        <dbReference type="PROSITE" id="PS50914"/>
    </source>
</evidence>
<dbReference type="RefSeq" id="WP_113931225.1">
    <property type="nucleotide sequence ID" value="NZ_JACCEU010000001.1"/>
</dbReference>
<dbReference type="AlphaFoldDB" id="A0A366HIX1"/>
<dbReference type="InterPro" id="IPR007055">
    <property type="entry name" value="BON_dom"/>
</dbReference>
<sequence>MPNDFQRNRRNFDYPDLDRDPAENRGRQSPFGREQGAYQGHDQRSYDRQAPSRARSDFSGDWLDQGGEYGRYEGRSGNEGDRYDQGGYGGPGGRGYAGGDNYDRGASPQPRRSQQAGYLLEEQFTPGEDYGGYANRILDEGGYGRRNPQRHAYEPANAFRSQGGPQSNLQAGGNRGFEANRPQEHYSAPRSMPKGYKRSDERIREDVCEQLSRSGCDVSDVSVDVSDGKVTLQGTVTDRYAKHAIEDCADDCMGVQEVDNRIRVQTQAGNSAASLPRERKQQ</sequence>
<gene>
    <name evidence="3" type="ORF">DFR37_10125</name>
</gene>
<evidence type="ECO:0000313" key="3">
    <source>
        <dbReference type="EMBL" id="RBP42900.1"/>
    </source>
</evidence>
<dbReference type="InterPro" id="IPR051686">
    <property type="entry name" value="Lipoprotein_DolP"/>
</dbReference>
<dbReference type="Gene3D" id="3.30.1340.30">
    <property type="match status" value="1"/>
</dbReference>
<protein>
    <submittedName>
        <fullName evidence="3">BON domain-containing protein</fullName>
    </submittedName>
</protein>
<feature type="compositionally biased region" description="Basic and acidic residues" evidence="1">
    <location>
        <begin position="70"/>
        <end position="84"/>
    </location>
</feature>
<dbReference type="OrthoDB" id="8963247at2"/>
<accession>A0A366HIX1</accession>
<keyword evidence="4" id="KW-1185">Reference proteome</keyword>
<feature type="compositionally biased region" description="Basic and acidic residues" evidence="1">
    <location>
        <begin position="1"/>
        <end position="26"/>
    </location>
</feature>
<dbReference type="Pfam" id="PF04972">
    <property type="entry name" value="BON"/>
    <property type="match status" value="1"/>
</dbReference>
<evidence type="ECO:0000256" key="1">
    <source>
        <dbReference type="SAM" id="MobiDB-lite"/>
    </source>
</evidence>
<dbReference type="PANTHER" id="PTHR34606:SF15">
    <property type="entry name" value="BON DOMAIN-CONTAINING PROTEIN"/>
    <property type="match status" value="1"/>
</dbReference>
<organism evidence="3 4">
    <name type="scientific">Eoetvoesiella caeni</name>
    <dbReference type="NCBI Taxonomy" id="645616"/>
    <lineage>
        <taxon>Bacteria</taxon>
        <taxon>Pseudomonadati</taxon>
        <taxon>Pseudomonadota</taxon>
        <taxon>Betaproteobacteria</taxon>
        <taxon>Burkholderiales</taxon>
        <taxon>Alcaligenaceae</taxon>
        <taxon>Eoetvoesiella</taxon>
    </lineage>
</organism>
<dbReference type="PROSITE" id="PS50914">
    <property type="entry name" value="BON"/>
    <property type="match status" value="1"/>
</dbReference>
<comment type="caution">
    <text evidence="3">The sequence shown here is derived from an EMBL/GenBank/DDBJ whole genome shotgun (WGS) entry which is preliminary data.</text>
</comment>
<reference evidence="3 4" key="1">
    <citation type="submission" date="2018-06" db="EMBL/GenBank/DDBJ databases">
        <title>Genomic Encyclopedia of Type Strains, Phase IV (KMG-IV): sequencing the most valuable type-strain genomes for metagenomic binning, comparative biology and taxonomic classification.</title>
        <authorList>
            <person name="Goeker M."/>
        </authorList>
    </citation>
    <scope>NUCLEOTIDE SEQUENCE [LARGE SCALE GENOMIC DNA]</scope>
    <source>
        <strain evidence="3 4">DSM 25520</strain>
    </source>
</reference>
<dbReference type="EMBL" id="QNRQ01000001">
    <property type="protein sequence ID" value="RBP42900.1"/>
    <property type="molecule type" value="Genomic_DNA"/>
</dbReference>
<feature type="region of interest" description="Disordered" evidence="1">
    <location>
        <begin position="1"/>
        <end position="201"/>
    </location>
</feature>
<dbReference type="Proteomes" id="UP000253628">
    <property type="component" value="Unassembled WGS sequence"/>
</dbReference>
<feature type="compositionally biased region" description="Gly residues" evidence="1">
    <location>
        <begin position="86"/>
        <end position="98"/>
    </location>
</feature>
<feature type="domain" description="BON" evidence="2">
    <location>
        <begin position="199"/>
        <end position="266"/>
    </location>
</feature>
<proteinExistence type="predicted"/>